<organism evidence="1 2">
    <name type="scientific">Gordonia otitidis (strain DSM 44809 / CCUG 52243 / JCM 12355 / NBRC 100426 / IFM 10032)</name>
    <dbReference type="NCBI Taxonomy" id="1108044"/>
    <lineage>
        <taxon>Bacteria</taxon>
        <taxon>Bacillati</taxon>
        <taxon>Actinomycetota</taxon>
        <taxon>Actinomycetes</taxon>
        <taxon>Mycobacteriales</taxon>
        <taxon>Gordoniaceae</taxon>
        <taxon>Gordonia</taxon>
    </lineage>
</organism>
<protein>
    <submittedName>
        <fullName evidence="1">Uncharacterized protein</fullName>
    </submittedName>
</protein>
<dbReference type="EMBL" id="BAFB01000025">
    <property type="protein sequence ID" value="GAB32734.1"/>
    <property type="molecule type" value="Genomic_DNA"/>
</dbReference>
<evidence type="ECO:0000313" key="1">
    <source>
        <dbReference type="EMBL" id="GAB32734.1"/>
    </source>
</evidence>
<sequence length="93" mass="10369">MTLHVAHFGYSTNQREFIHHLIDLCHRFDSFGGADFHQTVTPSENGHKVTVHTAHASGDTHSLAYDLSDCLTQTEVHEVADRAFDDTYGEVTA</sequence>
<proteinExistence type="predicted"/>
<reference evidence="1" key="1">
    <citation type="submission" date="2012-02" db="EMBL/GenBank/DDBJ databases">
        <title>Whole genome shotgun sequence of Gordonia otitidis NBRC 100426.</title>
        <authorList>
            <person name="Yoshida I."/>
            <person name="Hosoyama A."/>
            <person name="Tsuchikane K."/>
            <person name="Katsumata H."/>
            <person name="Yamazaki S."/>
            <person name="Fujita N."/>
        </authorList>
    </citation>
    <scope>NUCLEOTIDE SEQUENCE [LARGE SCALE GENOMIC DNA]</scope>
    <source>
        <strain evidence="1">NBRC 100426</strain>
    </source>
</reference>
<accession>H5TGX6</accession>
<dbReference type="Proteomes" id="UP000005038">
    <property type="component" value="Unassembled WGS sequence"/>
</dbReference>
<keyword evidence="2" id="KW-1185">Reference proteome</keyword>
<gene>
    <name evidence="1" type="ORF">GOOTI_025_00140</name>
</gene>
<evidence type="ECO:0000313" key="2">
    <source>
        <dbReference type="Proteomes" id="UP000005038"/>
    </source>
</evidence>
<dbReference type="RefSeq" id="WP_007236998.1">
    <property type="nucleotide sequence ID" value="NZ_BAFB01000025.1"/>
</dbReference>
<dbReference type="AlphaFoldDB" id="H5TGX6"/>
<comment type="caution">
    <text evidence="1">The sequence shown here is derived from an EMBL/GenBank/DDBJ whole genome shotgun (WGS) entry which is preliminary data.</text>
</comment>
<dbReference type="STRING" id="1108044.GOOTI_025_00140"/>
<name>H5TGX6_GORO1</name>